<evidence type="ECO:0000256" key="9">
    <source>
        <dbReference type="SAM" id="Phobius"/>
    </source>
</evidence>
<feature type="transmembrane region" description="Helical" evidence="9">
    <location>
        <begin position="167"/>
        <end position="185"/>
    </location>
</feature>
<comment type="subcellular location">
    <subcellularLocation>
        <location evidence="1">Cell membrane</location>
        <topology evidence="1">Multi-pass membrane protein</topology>
    </subcellularLocation>
</comment>
<keyword evidence="5 9" id="KW-0812">Transmembrane</keyword>
<protein>
    <submittedName>
        <fullName evidence="10">Iron chelate uptake ABC transporter family permease subunit</fullName>
    </submittedName>
    <submittedName>
        <fullName evidence="11">Iron complex transport system permease protein</fullName>
    </submittedName>
</protein>
<dbReference type="AlphaFoldDB" id="A0A1G7CZJ8"/>
<evidence type="ECO:0000313" key="11">
    <source>
        <dbReference type="EMBL" id="SDE44762.1"/>
    </source>
</evidence>
<dbReference type="Proteomes" id="UP001273799">
    <property type="component" value="Unassembled WGS sequence"/>
</dbReference>
<feature type="transmembrane region" description="Helical" evidence="9">
    <location>
        <begin position="142"/>
        <end position="160"/>
    </location>
</feature>
<evidence type="ECO:0000313" key="10">
    <source>
        <dbReference type="EMBL" id="MDY5152798.1"/>
    </source>
</evidence>
<feature type="transmembrane region" description="Helical" evidence="9">
    <location>
        <begin position="283"/>
        <end position="315"/>
    </location>
</feature>
<dbReference type="PANTHER" id="PTHR30472:SF19">
    <property type="entry name" value="PETROBACTIN IMPORT SYSTEM PERMEASE PROTEIN YCLO"/>
    <property type="match status" value="1"/>
</dbReference>
<evidence type="ECO:0000256" key="8">
    <source>
        <dbReference type="SAM" id="MobiDB-lite"/>
    </source>
</evidence>
<dbReference type="EMBL" id="JAWNFU010000001">
    <property type="protein sequence ID" value="MDY5152798.1"/>
    <property type="molecule type" value="Genomic_DNA"/>
</dbReference>
<dbReference type="PANTHER" id="PTHR30472">
    <property type="entry name" value="FERRIC ENTEROBACTIN TRANSPORT SYSTEM PERMEASE PROTEIN"/>
    <property type="match status" value="1"/>
</dbReference>
<feature type="transmembrane region" description="Helical" evidence="9">
    <location>
        <begin position="104"/>
        <end position="122"/>
    </location>
</feature>
<dbReference type="SUPFAM" id="SSF81345">
    <property type="entry name" value="ABC transporter involved in vitamin B12 uptake, BtuC"/>
    <property type="match status" value="1"/>
</dbReference>
<feature type="compositionally biased region" description="Low complexity" evidence="8">
    <location>
        <begin position="7"/>
        <end position="42"/>
    </location>
</feature>
<evidence type="ECO:0000256" key="3">
    <source>
        <dbReference type="ARBA" id="ARBA00022448"/>
    </source>
</evidence>
<keyword evidence="6 9" id="KW-1133">Transmembrane helix</keyword>
<sequence>MKKYDDAAPATTSTTAAKANPPAPTQKTAAAAQNPAATQAPAPARPRRGTATFASRRARIIYWTILVAMIIAGLVFSVLHVTIGNIAEPGTQAWTIIANRRAKTLVVMLLVAVCQGMSTLAFQTVTNNRILTPAIMGFESLYSALQASVIFIFGVAGFVAFQGTGAFLAQVALMVALAVALYSWLLGGRMGNLHIMLLVGIIIGTGLRSLSTFIQRLLSPSEFDVLSARMFGSIANAKTDELPAAIGLATVAAILLFVYARRLNTVSLGRDVAINLGVNHTRALMWTLTLVAMLVSVSMALVGPMTFFGFLAATLTYQAAETYDHRFLFPMVVAIGYTLLVGAYVIMQNVFYAEGVVSIIIELVGGTFFLIVVLKRGRL</sequence>
<dbReference type="EMBL" id="FNAU01000009">
    <property type="protein sequence ID" value="SDE44762.1"/>
    <property type="molecule type" value="Genomic_DNA"/>
</dbReference>
<organism evidence="11 12">
    <name type="scientific">Actinobaculum suis</name>
    <dbReference type="NCBI Taxonomy" id="1657"/>
    <lineage>
        <taxon>Bacteria</taxon>
        <taxon>Bacillati</taxon>
        <taxon>Actinomycetota</taxon>
        <taxon>Actinomycetes</taxon>
        <taxon>Actinomycetales</taxon>
        <taxon>Actinomycetaceae</taxon>
        <taxon>Actinobaculum</taxon>
    </lineage>
</organism>
<dbReference type="GO" id="GO:0033214">
    <property type="term" value="P:siderophore-iron import into cell"/>
    <property type="evidence" value="ECO:0007669"/>
    <property type="project" value="TreeGrafter"/>
</dbReference>
<dbReference type="GO" id="GO:0005886">
    <property type="term" value="C:plasma membrane"/>
    <property type="evidence" value="ECO:0007669"/>
    <property type="project" value="UniProtKB-SubCell"/>
</dbReference>
<feature type="region of interest" description="Disordered" evidence="8">
    <location>
        <begin position="1"/>
        <end position="50"/>
    </location>
</feature>
<dbReference type="InterPro" id="IPR037294">
    <property type="entry name" value="ABC_BtuC-like"/>
</dbReference>
<reference evidence="10" key="3">
    <citation type="submission" date="2023-10" db="EMBL/GenBank/DDBJ databases">
        <title>Whole Genome based description of the genera Actinobaculum and Actinotignum reveals a complex phylogenetic relationship within the species included in the genus Actinotignum.</title>
        <authorList>
            <person name="Jensen C.S."/>
            <person name="Dargis R."/>
            <person name="Kemp M."/>
            <person name="Christensen J.J."/>
        </authorList>
    </citation>
    <scope>NUCLEOTIDE SEQUENCE</scope>
    <source>
        <strain evidence="10">Actinobaculum_suis_CCUG19206T</strain>
    </source>
</reference>
<evidence type="ECO:0000256" key="1">
    <source>
        <dbReference type="ARBA" id="ARBA00004651"/>
    </source>
</evidence>
<evidence type="ECO:0000256" key="6">
    <source>
        <dbReference type="ARBA" id="ARBA00022989"/>
    </source>
</evidence>
<dbReference type="InterPro" id="IPR000522">
    <property type="entry name" value="ABC_transptr_permease_BtuC"/>
</dbReference>
<evidence type="ECO:0000256" key="2">
    <source>
        <dbReference type="ARBA" id="ARBA00007935"/>
    </source>
</evidence>
<proteinExistence type="inferred from homology"/>
<dbReference type="GO" id="GO:0022857">
    <property type="term" value="F:transmembrane transporter activity"/>
    <property type="evidence" value="ECO:0007669"/>
    <property type="project" value="InterPro"/>
</dbReference>
<reference evidence="12" key="1">
    <citation type="submission" date="2016-10" db="EMBL/GenBank/DDBJ databases">
        <authorList>
            <person name="Varghese N."/>
        </authorList>
    </citation>
    <scope>NUCLEOTIDE SEQUENCE [LARGE SCALE GENOMIC DNA]</scope>
    <source>
        <strain evidence="12">DSM 20639</strain>
    </source>
</reference>
<feature type="transmembrane region" description="Helical" evidence="9">
    <location>
        <begin position="327"/>
        <end position="346"/>
    </location>
</feature>
<evidence type="ECO:0000313" key="12">
    <source>
        <dbReference type="Proteomes" id="UP000182744"/>
    </source>
</evidence>
<gene>
    <name evidence="10" type="ORF">R6G71_01855</name>
    <name evidence="11" type="ORF">SAMN05421878_10948</name>
</gene>
<dbReference type="Proteomes" id="UP000182744">
    <property type="component" value="Unassembled WGS sequence"/>
</dbReference>
<keyword evidence="4" id="KW-1003">Cell membrane</keyword>
<feature type="transmembrane region" description="Helical" evidence="9">
    <location>
        <begin position="60"/>
        <end position="83"/>
    </location>
</feature>
<comment type="similarity">
    <text evidence="2">Belongs to the binding-protein-dependent transport system permease family. FecCD subfamily.</text>
</comment>
<feature type="transmembrane region" description="Helical" evidence="9">
    <location>
        <begin position="191"/>
        <end position="210"/>
    </location>
</feature>
<name>A0A1G7CZJ8_9ACTO</name>
<dbReference type="Pfam" id="PF01032">
    <property type="entry name" value="FecCD"/>
    <property type="match status" value="1"/>
</dbReference>
<evidence type="ECO:0000256" key="4">
    <source>
        <dbReference type="ARBA" id="ARBA00022475"/>
    </source>
</evidence>
<keyword evidence="7 9" id="KW-0472">Membrane</keyword>
<reference evidence="11" key="2">
    <citation type="submission" date="2016-10" db="EMBL/GenBank/DDBJ databases">
        <authorList>
            <person name="de Groot N.N."/>
        </authorList>
    </citation>
    <scope>NUCLEOTIDE SEQUENCE [LARGE SCALE GENOMIC DNA]</scope>
    <source>
        <strain evidence="11">DSM 20639</strain>
    </source>
</reference>
<dbReference type="RefSeq" id="WP_256332552.1">
    <property type="nucleotide sequence ID" value="NZ_FNAU01000009.1"/>
</dbReference>
<evidence type="ECO:0000256" key="5">
    <source>
        <dbReference type="ARBA" id="ARBA00022692"/>
    </source>
</evidence>
<feature type="transmembrane region" description="Helical" evidence="9">
    <location>
        <begin position="352"/>
        <end position="374"/>
    </location>
</feature>
<accession>A0A1G7CZJ8</accession>
<keyword evidence="12" id="KW-1185">Reference proteome</keyword>
<feature type="transmembrane region" description="Helical" evidence="9">
    <location>
        <begin position="242"/>
        <end position="263"/>
    </location>
</feature>
<keyword evidence="3" id="KW-0813">Transport</keyword>
<dbReference type="Gene3D" id="1.10.3470.10">
    <property type="entry name" value="ABC transporter involved in vitamin B12 uptake, BtuC"/>
    <property type="match status" value="1"/>
</dbReference>
<evidence type="ECO:0000256" key="7">
    <source>
        <dbReference type="ARBA" id="ARBA00023136"/>
    </source>
</evidence>